<dbReference type="RefSeq" id="WP_038372652.1">
    <property type="nucleotide sequence ID" value="NZ_KK069995.1"/>
</dbReference>
<comment type="caution">
    <text evidence="1">The sequence shown here is derived from an EMBL/GenBank/DDBJ whole genome shotgun (WGS) entry which is preliminary data.</text>
</comment>
<evidence type="ECO:0000313" key="2">
    <source>
        <dbReference type="Proteomes" id="UP000023067"/>
    </source>
</evidence>
<proteinExistence type="predicted"/>
<dbReference type="AlphaFoldDB" id="Z9JTB6"/>
<dbReference type="HOGENOM" id="CLU_1451845_0_0_11"/>
<gene>
    <name evidence="1" type="ORF">BF93_00630</name>
</gene>
<dbReference type="STRING" id="396014.BF93_00630"/>
<dbReference type="EMBL" id="JDYK01000010">
    <property type="protein sequence ID" value="EWS81002.1"/>
    <property type="molecule type" value="Genomic_DNA"/>
</dbReference>
<keyword evidence="2" id="KW-1185">Reference proteome</keyword>
<accession>Z9JTB6</accession>
<evidence type="ECO:0000313" key="1">
    <source>
        <dbReference type="EMBL" id="EWS81002.1"/>
    </source>
</evidence>
<protein>
    <submittedName>
        <fullName evidence="1">Uncharacterized protein</fullName>
    </submittedName>
</protein>
<sequence length="186" mass="20771">MTTSEDYFEIQDAWEAERIRDLVARRDWATLLPETTVPVWIHAPGADPARAGAALDRIRRASEAVGTAPEPERGLLVRILSARARREHRERIAAWTAPYTEACEQARSVVRPVAEADDLVTAAVILDLDPACEARIHELLWRMADHDDARRDQDGGEGDVAHSQWLDLALSYEESDPDAFDAHAGR</sequence>
<name>Z9JTB6_9MICO</name>
<dbReference type="PATRIC" id="fig|396014.3.peg.2166"/>
<dbReference type="OrthoDB" id="4793957at2"/>
<organism evidence="1 2">
    <name type="scientific">Brachybacterium phenoliresistens</name>
    <dbReference type="NCBI Taxonomy" id="396014"/>
    <lineage>
        <taxon>Bacteria</taxon>
        <taxon>Bacillati</taxon>
        <taxon>Actinomycetota</taxon>
        <taxon>Actinomycetes</taxon>
        <taxon>Micrococcales</taxon>
        <taxon>Dermabacteraceae</taxon>
        <taxon>Brachybacterium</taxon>
    </lineage>
</organism>
<dbReference type="Proteomes" id="UP000023067">
    <property type="component" value="Unassembled WGS sequence"/>
</dbReference>
<reference evidence="1 2" key="1">
    <citation type="submission" date="2014-02" db="EMBL/GenBank/DDBJ databases">
        <title>Genome sequence of Brachybacterium phenoliresistens strain W13A50.</title>
        <authorList>
            <person name="Wang X."/>
        </authorList>
    </citation>
    <scope>NUCLEOTIDE SEQUENCE [LARGE SCALE GENOMIC DNA]</scope>
    <source>
        <strain evidence="1 2">W13A50</strain>
    </source>
</reference>